<evidence type="ECO:0000313" key="5">
    <source>
        <dbReference type="EMBL" id="GMG40086.1"/>
    </source>
</evidence>
<evidence type="ECO:0000256" key="3">
    <source>
        <dbReference type="SAM" id="MobiDB-lite"/>
    </source>
</evidence>
<dbReference type="EMBL" id="BSXU01003436">
    <property type="protein sequence ID" value="GMG40086.1"/>
    <property type="molecule type" value="Genomic_DNA"/>
</dbReference>
<reference evidence="5" key="1">
    <citation type="submission" date="2023-04" db="EMBL/GenBank/DDBJ databases">
        <title>Ambrosiozyma monospora NBRC 1965.</title>
        <authorList>
            <person name="Ichikawa N."/>
            <person name="Sato H."/>
            <person name="Tonouchi N."/>
        </authorList>
    </citation>
    <scope>NUCLEOTIDE SEQUENCE</scope>
    <source>
        <strain evidence="5">NBRC 1965</strain>
    </source>
</reference>
<evidence type="ECO:0000256" key="2">
    <source>
        <dbReference type="ARBA" id="ARBA00023002"/>
    </source>
</evidence>
<sequence>MPINIIGTALIEGTDKIPGWKYIRALTPPLITATIIKLYFSGSSNTWERDLHSKVYIITGGTSGIGAALARELGNRGAQLVLLTSQIDAEGNGNSWITDYVNDLREATGNELIYAEHCDLASLYSVRKFATKWLDAKPARRLDGVLCLASECMPLGKARETSVDGVERQMAINYLAHYHLLTLLQPALKVQPPGRDVRVLLSTCLSQSMASIDLSDLLWDERRYPVRSPWTVYGTSKMMLNMFGKEFQRRLDKSRGKDSGPNTLRVNIVNPGIVRTPSTRRAISMGTIWGLLLYLILYPIFWLFFKSAEQGMQSFVYGVCNPDLIDLQGGKYIKECTVMQSESRAELNDEELQGKVFELTKVLIQKLEKESAIERNKGKSRKEREKSKKEKAKESEKKDNNAHSVFETAFKNSSADLFPDMGNLRKTGGNVDKAREQLLKDLDAKFDASHKKKGTPTATTASASPATTTTTSTTTTSSSPKVATPKPKSKSKSKKV</sequence>
<dbReference type="AlphaFoldDB" id="A0A9W6Z1S0"/>
<dbReference type="OrthoDB" id="191979at2759"/>
<feature type="compositionally biased region" description="Low complexity" evidence="3">
    <location>
        <begin position="455"/>
        <end position="486"/>
    </location>
</feature>
<evidence type="ECO:0000256" key="1">
    <source>
        <dbReference type="ARBA" id="ARBA00006484"/>
    </source>
</evidence>
<keyword evidence="6" id="KW-1185">Reference proteome</keyword>
<name>A0A9W6Z1S0_AMBMO</name>
<dbReference type="Pfam" id="PF00106">
    <property type="entry name" value="adh_short"/>
    <property type="match status" value="1"/>
</dbReference>
<dbReference type="PANTHER" id="PTHR24320">
    <property type="entry name" value="RETINOL DEHYDROGENASE"/>
    <property type="match status" value="1"/>
</dbReference>
<dbReference type="Gene3D" id="3.40.50.720">
    <property type="entry name" value="NAD(P)-binding Rossmann-like Domain"/>
    <property type="match status" value="1"/>
</dbReference>
<dbReference type="GO" id="GO:0016491">
    <property type="term" value="F:oxidoreductase activity"/>
    <property type="evidence" value="ECO:0007669"/>
    <property type="project" value="UniProtKB-KW"/>
</dbReference>
<dbReference type="PANTHER" id="PTHR24320:SF285">
    <property type="entry name" value="RETINOL DEHYDROGENASE 14"/>
    <property type="match status" value="1"/>
</dbReference>
<feature type="region of interest" description="Disordered" evidence="3">
    <location>
        <begin position="374"/>
        <end position="404"/>
    </location>
</feature>
<feature type="compositionally biased region" description="Basic residues" evidence="3">
    <location>
        <begin position="487"/>
        <end position="496"/>
    </location>
</feature>
<feature type="transmembrane region" description="Helical" evidence="4">
    <location>
        <begin position="283"/>
        <end position="305"/>
    </location>
</feature>
<comment type="similarity">
    <text evidence="1">Belongs to the short-chain dehydrogenases/reductases (SDR) family.</text>
</comment>
<gene>
    <name evidence="5" type="ORF">Amon01_000587800</name>
</gene>
<keyword evidence="4" id="KW-0812">Transmembrane</keyword>
<evidence type="ECO:0000313" key="6">
    <source>
        <dbReference type="Proteomes" id="UP001165063"/>
    </source>
</evidence>
<evidence type="ECO:0000256" key="4">
    <source>
        <dbReference type="SAM" id="Phobius"/>
    </source>
</evidence>
<organism evidence="5 6">
    <name type="scientific">Ambrosiozyma monospora</name>
    <name type="common">Yeast</name>
    <name type="synonym">Endomycopsis monosporus</name>
    <dbReference type="NCBI Taxonomy" id="43982"/>
    <lineage>
        <taxon>Eukaryota</taxon>
        <taxon>Fungi</taxon>
        <taxon>Dikarya</taxon>
        <taxon>Ascomycota</taxon>
        <taxon>Saccharomycotina</taxon>
        <taxon>Pichiomycetes</taxon>
        <taxon>Pichiales</taxon>
        <taxon>Pichiaceae</taxon>
        <taxon>Ambrosiozyma</taxon>
    </lineage>
</organism>
<dbReference type="InterPro" id="IPR002347">
    <property type="entry name" value="SDR_fam"/>
</dbReference>
<feature type="compositionally biased region" description="Basic and acidic residues" evidence="3">
    <location>
        <begin position="374"/>
        <end position="401"/>
    </location>
</feature>
<accession>A0A9W6Z1S0</accession>
<dbReference type="InterPro" id="IPR036291">
    <property type="entry name" value="NAD(P)-bd_dom_sf"/>
</dbReference>
<dbReference type="Proteomes" id="UP001165063">
    <property type="component" value="Unassembled WGS sequence"/>
</dbReference>
<protein>
    <submittedName>
        <fullName evidence="5">Unnamed protein product</fullName>
    </submittedName>
</protein>
<keyword evidence="4" id="KW-0472">Membrane</keyword>
<comment type="caution">
    <text evidence="5">The sequence shown here is derived from an EMBL/GenBank/DDBJ whole genome shotgun (WGS) entry which is preliminary data.</text>
</comment>
<proteinExistence type="inferred from homology"/>
<dbReference type="PRINTS" id="PR00081">
    <property type="entry name" value="GDHRDH"/>
</dbReference>
<keyword evidence="4" id="KW-1133">Transmembrane helix</keyword>
<keyword evidence="2" id="KW-0560">Oxidoreductase</keyword>
<dbReference type="SUPFAM" id="SSF51735">
    <property type="entry name" value="NAD(P)-binding Rossmann-fold domains"/>
    <property type="match status" value="1"/>
</dbReference>
<feature type="region of interest" description="Disordered" evidence="3">
    <location>
        <begin position="446"/>
        <end position="496"/>
    </location>
</feature>